<evidence type="ECO:0000313" key="1">
    <source>
        <dbReference type="EMBL" id="RNF27236.1"/>
    </source>
</evidence>
<name>A0A3R7LF83_9TRYP</name>
<dbReference type="AlphaFoldDB" id="A0A3R7LF83"/>
<dbReference type="OrthoDB" id="272395at2759"/>
<dbReference type="InterPro" id="IPR036047">
    <property type="entry name" value="F-box-like_dom_sf"/>
</dbReference>
<dbReference type="Proteomes" id="UP000284403">
    <property type="component" value="Unassembled WGS sequence"/>
</dbReference>
<evidence type="ECO:0000313" key="2">
    <source>
        <dbReference type="Proteomes" id="UP000284403"/>
    </source>
</evidence>
<protein>
    <recommendedName>
        <fullName evidence="3">F-box domain-containing protein</fullName>
    </recommendedName>
</protein>
<proteinExistence type="predicted"/>
<reference evidence="1 2" key="1">
    <citation type="journal article" date="2018" name="BMC Genomics">
        <title>Genomic comparison of Trypanosoma conorhini and Trypanosoma rangeli to Trypanosoma cruzi strains of high and low virulence.</title>
        <authorList>
            <person name="Bradwell K.R."/>
            <person name="Koparde V.N."/>
            <person name="Matveyev A.V."/>
            <person name="Serrano M.G."/>
            <person name="Alves J.M."/>
            <person name="Parikh H."/>
            <person name="Huang B."/>
            <person name="Lee V."/>
            <person name="Espinosa-Alvarez O."/>
            <person name="Ortiz P.A."/>
            <person name="Costa-Martins A.G."/>
            <person name="Teixeira M.M."/>
            <person name="Buck G.A."/>
        </authorList>
    </citation>
    <scope>NUCLEOTIDE SEQUENCE [LARGE SCALE GENOMIC DNA]</scope>
    <source>
        <strain evidence="1 2">025E</strain>
    </source>
</reference>
<gene>
    <name evidence="1" type="ORF">Tco025E_00544</name>
</gene>
<accession>A0A3R7LF83</accession>
<dbReference type="EMBL" id="MKKU01000012">
    <property type="protein sequence ID" value="RNF27236.1"/>
    <property type="molecule type" value="Genomic_DNA"/>
</dbReference>
<dbReference type="RefSeq" id="XP_029232442.1">
    <property type="nucleotide sequence ID" value="XM_029367484.1"/>
</dbReference>
<keyword evidence="2" id="KW-1185">Reference proteome</keyword>
<organism evidence="1 2">
    <name type="scientific">Trypanosoma conorhini</name>
    <dbReference type="NCBI Taxonomy" id="83891"/>
    <lineage>
        <taxon>Eukaryota</taxon>
        <taxon>Discoba</taxon>
        <taxon>Euglenozoa</taxon>
        <taxon>Kinetoplastea</taxon>
        <taxon>Metakinetoplastina</taxon>
        <taxon>Trypanosomatida</taxon>
        <taxon>Trypanosomatidae</taxon>
        <taxon>Trypanosoma</taxon>
    </lineage>
</organism>
<comment type="caution">
    <text evidence="1">The sequence shown here is derived from an EMBL/GenBank/DDBJ whole genome shotgun (WGS) entry which is preliminary data.</text>
</comment>
<evidence type="ECO:0008006" key="3">
    <source>
        <dbReference type="Google" id="ProtNLM"/>
    </source>
</evidence>
<dbReference type="SUPFAM" id="SSF81383">
    <property type="entry name" value="F-box domain"/>
    <property type="match status" value="1"/>
</dbReference>
<dbReference type="GeneID" id="40314155"/>
<sequence>MDDVAALLVEYLRTPMPGRGGLVASNPRLFSPDVVAALDDAHETLLQAQRQARDACHSIDDVMGSIDLPSLPRLTPMERCELSLTEEAMIAQFADRLSTLLAQRGMLEAAVAGGALSVGAEGCSFAKPWHQQCPIVLEVLSFLPVAFTFNVAENVCRLWRAWLCVPADSRAFWTGCVQREFPESLQTLLQLQDADLYQSDWRTIAMVCCADEDDGAEVAEE</sequence>